<keyword evidence="1" id="KW-0812">Transmembrane</keyword>
<dbReference type="AlphaFoldDB" id="A0AB39I9F3"/>
<name>A0AB39I9F3_9PSED</name>
<keyword evidence="1" id="KW-0472">Membrane</keyword>
<feature type="transmembrane region" description="Helical" evidence="1">
    <location>
        <begin position="6"/>
        <end position="26"/>
    </location>
</feature>
<dbReference type="InterPro" id="IPR049820">
    <property type="entry name" value="Trnsprt_adja_ssu-like"/>
</dbReference>
<dbReference type="EMBL" id="CP162607">
    <property type="protein sequence ID" value="XDK39353.1"/>
    <property type="molecule type" value="Genomic_DNA"/>
</dbReference>
<keyword evidence="1" id="KW-1133">Transmembrane helix</keyword>
<dbReference type="RefSeq" id="WP_218187405.1">
    <property type="nucleotide sequence ID" value="NZ_CP162607.1"/>
</dbReference>
<sequence length="40" mass="4630">MWLTLYFLAWPAISLVVLLVLLVTLWRDLRAARKSGQAMI</sequence>
<reference evidence="2" key="1">
    <citation type="submission" date="2024-07" db="EMBL/GenBank/DDBJ databases">
        <title>Identification and characteristics of a novel species of coltsfoot's symbiotic bacteria.</title>
        <authorList>
            <person name="Juszczyk A."/>
            <person name="Jasielczuk I."/>
            <person name="Gurgul A."/>
            <person name="Rogala M."/>
            <person name="Kowalczyk A."/>
            <person name="Szmatola T."/>
            <person name="Kosecka-Strojek M."/>
            <person name="Arent Z."/>
            <person name="Latowski D."/>
        </authorList>
    </citation>
    <scope>NUCLEOTIDE SEQUENCE</scope>
    <source>
        <strain evidence="2">Hg7Tf</strain>
    </source>
</reference>
<accession>A0AB39I9F3</accession>
<evidence type="ECO:0000256" key="1">
    <source>
        <dbReference type="SAM" id="Phobius"/>
    </source>
</evidence>
<protein>
    <submittedName>
        <fullName evidence="2">Transporter small subunit</fullName>
    </submittedName>
</protein>
<dbReference type="NCBIfam" id="NF038354">
    <property type="entry name" value="trnsprt_adja_43"/>
    <property type="match status" value="1"/>
</dbReference>
<evidence type="ECO:0000313" key="2">
    <source>
        <dbReference type="EMBL" id="XDK39353.1"/>
    </source>
</evidence>
<organism evidence="2">
    <name type="scientific">Pseudomonas sp. Hg7Tf</name>
    <dbReference type="NCBI Taxonomy" id="3236988"/>
    <lineage>
        <taxon>Bacteria</taxon>
        <taxon>Pseudomonadati</taxon>
        <taxon>Pseudomonadota</taxon>
        <taxon>Gammaproteobacteria</taxon>
        <taxon>Pseudomonadales</taxon>
        <taxon>Pseudomonadaceae</taxon>
        <taxon>Pseudomonas</taxon>
    </lineage>
</organism>
<proteinExistence type="predicted"/>
<gene>
    <name evidence="2" type="ORF">AB4Y39_11990</name>
</gene>